<name>A0AAD5T352_9FUNG</name>
<protein>
    <submittedName>
        <fullName evidence="3">Uncharacterized protein</fullName>
    </submittedName>
</protein>
<keyword evidence="2" id="KW-0812">Transmembrane</keyword>
<feature type="compositionally biased region" description="Polar residues" evidence="1">
    <location>
        <begin position="9"/>
        <end position="23"/>
    </location>
</feature>
<gene>
    <name evidence="3" type="ORF">HK100_010561</name>
</gene>
<feature type="transmembrane region" description="Helical" evidence="2">
    <location>
        <begin position="157"/>
        <end position="178"/>
    </location>
</feature>
<dbReference type="EMBL" id="JADGJH010000588">
    <property type="protein sequence ID" value="KAJ3125836.1"/>
    <property type="molecule type" value="Genomic_DNA"/>
</dbReference>
<evidence type="ECO:0000256" key="2">
    <source>
        <dbReference type="SAM" id="Phobius"/>
    </source>
</evidence>
<feature type="compositionally biased region" description="Low complexity" evidence="1">
    <location>
        <begin position="58"/>
        <end position="72"/>
    </location>
</feature>
<evidence type="ECO:0000256" key="1">
    <source>
        <dbReference type="SAM" id="MobiDB-lite"/>
    </source>
</evidence>
<keyword evidence="4" id="KW-1185">Reference proteome</keyword>
<feature type="transmembrane region" description="Helical" evidence="2">
    <location>
        <begin position="184"/>
        <end position="200"/>
    </location>
</feature>
<keyword evidence="2" id="KW-1133">Transmembrane helix</keyword>
<accession>A0AAD5T352</accession>
<sequence>MENDEETDANSSAIQPSNCVSNPAPTPTIETGIEISNVMSNSPPSAPPPPPEISVTDNNTATANNNAINNETENSEREATSLHTPPPEYEGSPLPTGTSLLAAVKMNFDTAPTYFDLTRPSRLEDRISNLTYTSRMASLNAALGTRQMQYSIFAMNYHGRVILCCAIISITGCVALYLVTKQPVALLAVIFTVVFVLNLTPGSAIYTRKCDEFVAVWSKEDEAGGVNLHYRTHKSRLPGQLSSRLIVTILIFEKVSLFNEDGTHVVDALPNYGEIIEMQQV</sequence>
<evidence type="ECO:0000313" key="4">
    <source>
        <dbReference type="Proteomes" id="UP001211907"/>
    </source>
</evidence>
<organism evidence="3 4">
    <name type="scientific">Physocladia obscura</name>
    <dbReference type="NCBI Taxonomy" id="109957"/>
    <lineage>
        <taxon>Eukaryota</taxon>
        <taxon>Fungi</taxon>
        <taxon>Fungi incertae sedis</taxon>
        <taxon>Chytridiomycota</taxon>
        <taxon>Chytridiomycota incertae sedis</taxon>
        <taxon>Chytridiomycetes</taxon>
        <taxon>Chytridiales</taxon>
        <taxon>Chytriomycetaceae</taxon>
        <taxon>Physocladia</taxon>
    </lineage>
</organism>
<dbReference type="Proteomes" id="UP001211907">
    <property type="component" value="Unassembled WGS sequence"/>
</dbReference>
<feature type="region of interest" description="Disordered" evidence="1">
    <location>
        <begin position="1"/>
        <end position="96"/>
    </location>
</feature>
<reference evidence="3" key="1">
    <citation type="submission" date="2020-05" db="EMBL/GenBank/DDBJ databases">
        <title>Phylogenomic resolution of chytrid fungi.</title>
        <authorList>
            <person name="Stajich J.E."/>
            <person name="Amses K."/>
            <person name="Simmons R."/>
            <person name="Seto K."/>
            <person name="Myers J."/>
            <person name="Bonds A."/>
            <person name="Quandt C.A."/>
            <person name="Barry K."/>
            <person name="Liu P."/>
            <person name="Grigoriev I."/>
            <person name="Longcore J.E."/>
            <person name="James T.Y."/>
        </authorList>
    </citation>
    <scope>NUCLEOTIDE SEQUENCE</scope>
    <source>
        <strain evidence="3">JEL0513</strain>
    </source>
</reference>
<proteinExistence type="predicted"/>
<dbReference type="AlphaFoldDB" id="A0AAD5T352"/>
<evidence type="ECO:0000313" key="3">
    <source>
        <dbReference type="EMBL" id="KAJ3125836.1"/>
    </source>
</evidence>
<comment type="caution">
    <text evidence="3">The sequence shown here is derived from an EMBL/GenBank/DDBJ whole genome shotgun (WGS) entry which is preliminary data.</text>
</comment>
<keyword evidence="2" id="KW-0472">Membrane</keyword>